<feature type="signal peptide" evidence="2">
    <location>
        <begin position="1"/>
        <end position="18"/>
    </location>
</feature>
<name>A0A6M6JIL1_9PSEU</name>
<evidence type="ECO:0000256" key="1">
    <source>
        <dbReference type="SAM" id="MobiDB-lite"/>
    </source>
</evidence>
<dbReference type="AlphaFoldDB" id="A0A6M6JIL1"/>
<protein>
    <recommendedName>
        <fullName evidence="5">Transglycosylase SLT domain-containing protein</fullName>
    </recommendedName>
</protein>
<accession>A0A6M6JIL1</accession>
<evidence type="ECO:0000256" key="2">
    <source>
        <dbReference type="SAM" id="SignalP"/>
    </source>
</evidence>
<feature type="region of interest" description="Disordered" evidence="1">
    <location>
        <begin position="49"/>
        <end position="89"/>
    </location>
</feature>
<organism evidence="3 4">
    <name type="scientific">Pseudonocardia broussonetiae</name>
    <dbReference type="NCBI Taxonomy" id="2736640"/>
    <lineage>
        <taxon>Bacteria</taxon>
        <taxon>Bacillati</taxon>
        <taxon>Actinomycetota</taxon>
        <taxon>Actinomycetes</taxon>
        <taxon>Pseudonocardiales</taxon>
        <taxon>Pseudonocardiaceae</taxon>
        <taxon>Pseudonocardia</taxon>
    </lineage>
</organism>
<dbReference type="Gene3D" id="1.10.530.10">
    <property type="match status" value="1"/>
</dbReference>
<dbReference type="InterPro" id="IPR023346">
    <property type="entry name" value="Lysozyme-like_dom_sf"/>
</dbReference>
<sequence length="243" mass="25403">MPLRAAAGVAVALCLAVAVPVPTPPAPVAASAVVGAPVLGVAVLPPGAPLPSDGDCARSTRRDPWEPRPENTGANRTVPPGPVASRAWGGPAAEALRTRVTGRFTGTTDEIIRWASCKWGFDPDVTRAQAVQESGWVQSARGDGGVSLGLLQIKSTVWTGTAPWSATSTAFNVDWSLGLRRACYEGQLSPAPQGRGDLWGCVGMHYSGGWRDAPALAYVAGVQAHLERRAWREWPSATGWPPA</sequence>
<keyword evidence="2" id="KW-0732">Signal</keyword>
<proteinExistence type="predicted"/>
<dbReference type="SUPFAM" id="SSF53955">
    <property type="entry name" value="Lysozyme-like"/>
    <property type="match status" value="1"/>
</dbReference>
<dbReference type="KEGG" id="pbro:HOP40_15230"/>
<feature type="chain" id="PRO_5039341965" description="Transglycosylase SLT domain-containing protein" evidence="2">
    <location>
        <begin position="19"/>
        <end position="243"/>
    </location>
</feature>
<dbReference type="EMBL" id="CP053564">
    <property type="protein sequence ID" value="QJY47005.1"/>
    <property type="molecule type" value="Genomic_DNA"/>
</dbReference>
<evidence type="ECO:0000313" key="4">
    <source>
        <dbReference type="Proteomes" id="UP000505377"/>
    </source>
</evidence>
<dbReference type="Proteomes" id="UP000505377">
    <property type="component" value="Chromosome"/>
</dbReference>
<gene>
    <name evidence="3" type="ORF">HOP40_15230</name>
</gene>
<feature type="compositionally biased region" description="Basic and acidic residues" evidence="1">
    <location>
        <begin position="55"/>
        <end position="69"/>
    </location>
</feature>
<dbReference type="RefSeq" id="WP_172159092.1">
    <property type="nucleotide sequence ID" value="NZ_CP053564.1"/>
</dbReference>
<evidence type="ECO:0000313" key="3">
    <source>
        <dbReference type="EMBL" id="QJY47005.1"/>
    </source>
</evidence>
<keyword evidence="4" id="KW-1185">Reference proteome</keyword>
<reference evidence="3 4" key="1">
    <citation type="submission" date="2020-05" db="EMBL/GenBank/DDBJ databases">
        <authorList>
            <person name="Mo P."/>
        </authorList>
    </citation>
    <scope>NUCLEOTIDE SEQUENCE [LARGE SCALE GENOMIC DNA]</scope>
    <source>
        <strain evidence="3 4">Gen01</strain>
    </source>
</reference>
<evidence type="ECO:0008006" key="5">
    <source>
        <dbReference type="Google" id="ProtNLM"/>
    </source>
</evidence>